<dbReference type="InterPro" id="IPR005324">
    <property type="entry name" value="Ribosomal_uS5_C"/>
</dbReference>
<dbReference type="Proteomes" id="UP000316270">
    <property type="component" value="Chromosome 11"/>
</dbReference>
<dbReference type="PANTHER" id="PTHR48277:SF1">
    <property type="entry name" value="MITOCHONDRIAL RIBOSOMAL PROTEIN S5"/>
    <property type="match status" value="1"/>
</dbReference>
<evidence type="ECO:0000259" key="10">
    <source>
        <dbReference type="PROSITE" id="PS50881"/>
    </source>
</evidence>
<proteinExistence type="inferred from homology"/>
<evidence type="ECO:0000313" key="12">
    <source>
        <dbReference type="Proteomes" id="UP000316270"/>
    </source>
</evidence>
<reference evidence="11 12" key="1">
    <citation type="submission" date="2019-07" db="EMBL/GenBank/DDBJ databases">
        <title>Finished genome of Venturia effusa.</title>
        <authorList>
            <person name="Young C.A."/>
            <person name="Cox M.P."/>
            <person name="Ganley A.R.D."/>
            <person name="David W.J."/>
        </authorList>
    </citation>
    <scope>NUCLEOTIDE SEQUENCE [LARGE SCALE GENOMIC DNA]</scope>
    <source>
        <strain evidence="12">albino</strain>
    </source>
</reference>
<evidence type="ECO:0000256" key="7">
    <source>
        <dbReference type="ARBA" id="ARBA00039335"/>
    </source>
</evidence>
<comment type="subcellular location">
    <subcellularLocation>
        <location evidence="1">Mitochondrion</location>
    </subcellularLocation>
</comment>
<name>A0A517LG46_9PEZI</name>
<organism evidence="11 12">
    <name type="scientific">Venturia effusa</name>
    <dbReference type="NCBI Taxonomy" id="50376"/>
    <lineage>
        <taxon>Eukaryota</taxon>
        <taxon>Fungi</taxon>
        <taxon>Dikarya</taxon>
        <taxon>Ascomycota</taxon>
        <taxon>Pezizomycotina</taxon>
        <taxon>Dothideomycetes</taxon>
        <taxon>Pleosporomycetidae</taxon>
        <taxon>Venturiales</taxon>
        <taxon>Venturiaceae</taxon>
        <taxon>Venturia</taxon>
    </lineage>
</organism>
<evidence type="ECO:0000256" key="6">
    <source>
        <dbReference type="ARBA" id="ARBA00037226"/>
    </source>
</evidence>
<dbReference type="Gene3D" id="3.30.160.20">
    <property type="match status" value="1"/>
</dbReference>
<dbReference type="InterPro" id="IPR020568">
    <property type="entry name" value="Ribosomal_Su5_D2-typ_SF"/>
</dbReference>
<dbReference type="GO" id="GO:0003723">
    <property type="term" value="F:RNA binding"/>
    <property type="evidence" value="ECO:0007669"/>
    <property type="project" value="InterPro"/>
</dbReference>
<dbReference type="SUPFAM" id="SSF54211">
    <property type="entry name" value="Ribosomal protein S5 domain 2-like"/>
    <property type="match status" value="1"/>
</dbReference>
<dbReference type="AlphaFoldDB" id="A0A517LG46"/>
<evidence type="ECO:0000256" key="5">
    <source>
        <dbReference type="ARBA" id="ARBA00023274"/>
    </source>
</evidence>
<dbReference type="SUPFAM" id="SSF54768">
    <property type="entry name" value="dsRNA-binding domain-like"/>
    <property type="match status" value="1"/>
</dbReference>
<dbReference type="Gene3D" id="3.30.230.10">
    <property type="match status" value="1"/>
</dbReference>
<dbReference type="InterPro" id="IPR000851">
    <property type="entry name" value="Ribosomal_uS5"/>
</dbReference>
<dbReference type="PANTHER" id="PTHR48277">
    <property type="entry name" value="MITOCHONDRIAL RIBOSOMAL PROTEIN S5"/>
    <property type="match status" value="1"/>
</dbReference>
<keyword evidence="12" id="KW-1185">Reference proteome</keyword>
<dbReference type="FunFam" id="3.30.160.20:FF:000022">
    <property type="entry name" value="28S ribosomal protein S5, mitochondrial"/>
    <property type="match status" value="1"/>
</dbReference>
<accession>A0A517LG46</accession>
<keyword evidence="5 8" id="KW-0687">Ribonucleoprotein</keyword>
<dbReference type="GO" id="GO:0005763">
    <property type="term" value="C:mitochondrial small ribosomal subunit"/>
    <property type="evidence" value="ECO:0007669"/>
    <property type="project" value="UniProtKB-ARBA"/>
</dbReference>
<evidence type="ECO:0000256" key="9">
    <source>
        <dbReference type="RuleBase" id="RU003823"/>
    </source>
</evidence>
<keyword evidence="3 8" id="KW-0689">Ribosomal protein</keyword>
<evidence type="ECO:0000256" key="2">
    <source>
        <dbReference type="ARBA" id="ARBA00008945"/>
    </source>
</evidence>
<dbReference type="InterPro" id="IPR014721">
    <property type="entry name" value="Ribsml_uS5_D2-typ_fold_subgr"/>
</dbReference>
<dbReference type="InterPro" id="IPR013810">
    <property type="entry name" value="Ribosomal_uS5_N"/>
</dbReference>
<dbReference type="STRING" id="50376.A0A517LG46"/>
<dbReference type="Pfam" id="PF00333">
    <property type="entry name" value="Ribosomal_S5"/>
    <property type="match status" value="1"/>
</dbReference>
<evidence type="ECO:0000313" key="11">
    <source>
        <dbReference type="EMBL" id="QDS74617.1"/>
    </source>
</evidence>
<evidence type="ECO:0000256" key="1">
    <source>
        <dbReference type="ARBA" id="ARBA00004173"/>
    </source>
</evidence>
<dbReference type="OrthoDB" id="309483at2759"/>
<evidence type="ECO:0000256" key="8">
    <source>
        <dbReference type="PROSITE-ProRule" id="PRU00268"/>
    </source>
</evidence>
<dbReference type="GO" id="GO:0003735">
    <property type="term" value="F:structural constituent of ribosome"/>
    <property type="evidence" value="ECO:0007669"/>
    <property type="project" value="UniProtKB-UniRule"/>
</dbReference>
<dbReference type="PROSITE" id="PS50881">
    <property type="entry name" value="S5_DSRBD"/>
    <property type="match status" value="1"/>
</dbReference>
<dbReference type="FunFam" id="3.30.230.10:FF:000041">
    <property type="entry name" value="37S ribosomal protein S5"/>
    <property type="match status" value="1"/>
</dbReference>
<evidence type="ECO:0000256" key="4">
    <source>
        <dbReference type="ARBA" id="ARBA00023128"/>
    </source>
</evidence>
<comment type="similarity">
    <text evidence="2 9">Belongs to the universal ribosomal protein uS5 family.</text>
</comment>
<evidence type="ECO:0000256" key="3">
    <source>
        <dbReference type="ARBA" id="ARBA00022980"/>
    </source>
</evidence>
<dbReference type="GO" id="GO:0006412">
    <property type="term" value="P:translation"/>
    <property type="evidence" value="ECO:0007669"/>
    <property type="project" value="InterPro"/>
</dbReference>
<feature type="domain" description="S5 DRBM" evidence="10">
    <location>
        <begin position="299"/>
        <end position="362"/>
    </location>
</feature>
<sequence>MSVSRSGSCLLRRKAAARCSTSSSSSSASKVRAYFSSPILHARRRRPNYESLSQEQMQSLNEMTKNFPAYTREEKEAMKHHYTPAQLEALNEAERAIDPRDLVTQGRFRTDHWRPPYIDDFTSLDPFLDRREQKPVPWSTKLKIMTEEEFVAKVNQRAEDPRTTNQIFHDIEAMNLPEERQKFVNSLKRWKDTDKEAAVRQLLHGISPPADILSKDGEDMPASLKIGLDPRDPLAAVDLTAEEKAIWSDPAYSALAPDIPKFEDPRIRFKSADDDDPATAGLKRLALQTGYDVGQLKGFRVKNLVRHRVVNQTRMGKIASDYNLSIAGNGAGLVGIGEGKSTEPEDSRRQAMLNAIRNMKPINRYEDRTIYGDVKGKVGAVEVHLSSRPPGFGLRCQHLIFEVCRSAGIQDLSARSIRSRNPMNTVKATFEALTSQILPDDIARARGRKLVDLRKVYYAGQVSPLM</sequence>
<protein>
    <recommendedName>
        <fullName evidence="7">Small ribosomal subunit protein uS5m</fullName>
    </recommendedName>
</protein>
<gene>
    <name evidence="11" type="ORF">FKW77_008822</name>
</gene>
<dbReference type="EMBL" id="CP042195">
    <property type="protein sequence ID" value="QDS74617.1"/>
    <property type="molecule type" value="Genomic_DNA"/>
</dbReference>
<keyword evidence="4" id="KW-0496">Mitochondrion</keyword>
<dbReference type="Pfam" id="PF03719">
    <property type="entry name" value="Ribosomal_S5_C"/>
    <property type="match status" value="1"/>
</dbReference>
<comment type="function">
    <text evidence="6">Component of the mitochondrial ribosome (mitoribosome), a dedicated translation machinery responsible for the synthesis of mitochondrial genome-encoded proteins, including at least some of the essential transmembrane subunits of the mitochondrial respiratory chain. The mitoribosomes are attached to the mitochondrial inner membrane and translation products are cotranslationally integrated into the membrane.</text>
</comment>